<sequence>MSDTERSVASCVAYVGMELRQRSVARNGRVVSIVEDTVSSCGNSSRESAAADATVRVRPGGLS</sequence>
<dbReference type="Gramene" id="TraesRN3A0100686100.1">
    <property type="protein sequence ID" value="TraesRN3A0100686100.1"/>
    <property type="gene ID" value="TraesRN3A0100686100"/>
</dbReference>
<dbReference type="Gramene" id="TraesCAD_scaffold_009250_01G000200.1">
    <property type="protein sequence ID" value="TraesCAD_scaffold_009250_01G000200.1"/>
    <property type="gene ID" value="TraesCAD_scaffold_009250_01G000200"/>
</dbReference>
<accession>A0A3B6EHT3</accession>
<dbReference type="Gramene" id="TraesCLE_scaffold_034327_01G000100.1">
    <property type="protein sequence ID" value="TraesCLE_scaffold_034327_01G000100.1"/>
    <property type="gene ID" value="TraesCLE_scaffold_034327_01G000100"/>
</dbReference>
<reference evidence="2" key="1">
    <citation type="submission" date="2018-08" db="EMBL/GenBank/DDBJ databases">
        <authorList>
            <person name="Rossello M."/>
        </authorList>
    </citation>
    <scope>NUCLEOTIDE SEQUENCE [LARGE SCALE GENOMIC DNA]</scope>
    <source>
        <strain evidence="2">cv. Chinese Spring</strain>
    </source>
</reference>
<feature type="region of interest" description="Disordered" evidence="1">
    <location>
        <begin position="42"/>
        <end position="63"/>
    </location>
</feature>
<dbReference type="Gramene" id="TraesCS3A02G263100.1">
    <property type="protein sequence ID" value="TraesCS3A02G263100.1.cds1"/>
    <property type="gene ID" value="TraesCS3A02G263100"/>
</dbReference>
<dbReference type="Gramene" id="TraesCS3A03G0668700.1">
    <property type="protein sequence ID" value="TraesCS3A03G0668700.1.CDS1"/>
    <property type="gene ID" value="TraesCS3A03G0668700"/>
</dbReference>
<proteinExistence type="predicted"/>
<reference evidence="2" key="2">
    <citation type="submission" date="2018-10" db="UniProtKB">
        <authorList>
            <consortium name="EnsemblPlants"/>
        </authorList>
    </citation>
    <scope>IDENTIFICATION</scope>
</reference>
<organism evidence="2">
    <name type="scientific">Triticum aestivum</name>
    <name type="common">Wheat</name>
    <dbReference type="NCBI Taxonomy" id="4565"/>
    <lineage>
        <taxon>Eukaryota</taxon>
        <taxon>Viridiplantae</taxon>
        <taxon>Streptophyta</taxon>
        <taxon>Embryophyta</taxon>
        <taxon>Tracheophyta</taxon>
        <taxon>Spermatophyta</taxon>
        <taxon>Magnoliopsida</taxon>
        <taxon>Liliopsida</taxon>
        <taxon>Poales</taxon>
        <taxon>Poaceae</taxon>
        <taxon>BOP clade</taxon>
        <taxon>Pooideae</taxon>
        <taxon>Triticodae</taxon>
        <taxon>Triticeae</taxon>
        <taxon>Triticinae</taxon>
        <taxon>Triticum</taxon>
    </lineage>
</organism>
<dbReference type="Gramene" id="TraesSYM3A03G01454350.1">
    <property type="protein sequence ID" value="TraesSYM3A03G01454350.1.CDS1"/>
    <property type="gene ID" value="TraesSYM3A03G01454350"/>
</dbReference>
<dbReference type="Gramene" id="TraesPARA_EIv1.0_0835350.1">
    <property type="protein sequence ID" value="TraesPARA_EIv1.0_0835350.1.CDS1"/>
    <property type="gene ID" value="TraesPARA_EIv1.0_0835350"/>
</dbReference>
<keyword evidence="3" id="KW-1185">Reference proteome</keyword>
<name>A0A3B6EHT3_WHEAT</name>
<dbReference type="STRING" id="4565.A0A3B6EHT3"/>
<evidence type="ECO:0000256" key="1">
    <source>
        <dbReference type="SAM" id="MobiDB-lite"/>
    </source>
</evidence>
<dbReference type="Proteomes" id="UP000019116">
    <property type="component" value="Chromosome 3A"/>
</dbReference>
<evidence type="ECO:0000313" key="3">
    <source>
        <dbReference type="Proteomes" id="UP000019116"/>
    </source>
</evidence>
<dbReference type="Gramene" id="TraesROB_scaffold_045120_01G000200.1">
    <property type="protein sequence ID" value="TraesROB_scaffold_045120_01G000200.1"/>
    <property type="gene ID" value="TraesROB_scaffold_045120_01G000200"/>
</dbReference>
<dbReference type="AlphaFoldDB" id="A0A3B6EHT3"/>
<dbReference type="EnsemblPlants" id="TraesCS3A02G263100.1">
    <property type="protein sequence ID" value="TraesCS3A02G263100.1.cds1"/>
    <property type="gene ID" value="TraesCS3A02G263100"/>
</dbReference>
<dbReference type="Gramene" id="TraesARI3A03G01452990.1">
    <property type="protein sequence ID" value="TraesARI3A03G01452990.1.CDS1"/>
    <property type="gene ID" value="TraesARI3A03G01452990"/>
</dbReference>
<protein>
    <submittedName>
        <fullName evidence="2">Uncharacterized protein</fullName>
    </submittedName>
</protein>
<dbReference type="Gramene" id="TraesWEE_scaffold_039296_01G000200.1">
    <property type="protein sequence ID" value="TraesWEE_scaffold_039296_01G000200.1"/>
    <property type="gene ID" value="TraesWEE_scaffold_039296_01G000200"/>
</dbReference>
<evidence type="ECO:0000313" key="2">
    <source>
        <dbReference type="EnsemblPlants" id="TraesCS3A02G263100.1.cds1"/>
    </source>
</evidence>